<evidence type="ECO:0000259" key="2">
    <source>
        <dbReference type="Pfam" id="PF00857"/>
    </source>
</evidence>
<proteinExistence type="predicted"/>
<dbReference type="RefSeq" id="WP_190552071.1">
    <property type="nucleotide sequence ID" value="NZ_CAWPNO010000051.1"/>
</dbReference>
<gene>
    <name evidence="3" type="ORF">H6G24_02010</name>
</gene>
<dbReference type="Gene3D" id="3.40.50.850">
    <property type="entry name" value="Isochorismatase-like"/>
    <property type="match status" value="1"/>
</dbReference>
<dbReference type="Pfam" id="PF00857">
    <property type="entry name" value="Isochorismatase"/>
    <property type="match status" value="1"/>
</dbReference>
<dbReference type="Proteomes" id="UP000658514">
    <property type="component" value="Unassembled WGS sequence"/>
</dbReference>
<evidence type="ECO:0000313" key="4">
    <source>
        <dbReference type="Proteomes" id="UP000658514"/>
    </source>
</evidence>
<reference evidence="3 4" key="1">
    <citation type="journal article" date="2020" name="ISME J.">
        <title>Comparative genomics reveals insights into cyanobacterial evolution and habitat adaptation.</title>
        <authorList>
            <person name="Chen M.Y."/>
            <person name="Teng W.K."/>
            <person name="Zhao L."/>
            <person name="Hu C.X."/>
            <person name="Zhou Y.K."/>
            <person name="Han B.P."/>
            <person name="Song L.R."/>
            <person name="Shu W.S."/>
        </authorList>
    </citation>
    <scope>NUCLEOTIDE SEQUENCE [LARGE SCALE GENOMIC DNA]</scope>
    <source>
        <strain evidence="3 4">FACHB-288</strain>
    </source>
</reference>
<comment type="caution">
    <text evidence="3">The sequence shown here is derived from an EMBL/GenBank/DDBJ whole genome shotgun (WGS) entry which is preliminary data.</text>
</comment>
<keyword evidence="4" id="KW-1185">Reference proteome</keyword>
<dbReference type="CDD" id="cd00431">
    <property type="entry name" value="cysteine_hydrolases"/>
    <property type="match status" value="1"/>
</dbReference>
<sequence length="259" mass="28209">MNQPLRSLGIAPNAWTVNQAIADITRPPKTPQTATLSTETKTLRIDWTKAAIIVIDMQNDFCHPDGWLAHIGVDVTPARKPIAPLQNLLPHLRGADVPIIWLNWGNRPDLLNISAGLHHVYNPTGDGVGLGDPLPSNGAKVLMAGSWAAAVVDELQQLPQDICIDKYRMSGFWDTPLDSILRNLGKTTLFFAGVNADQCVMATLCDANFLGYDCILVKDCTATTSPDYCWLATLYNVKQCFGFVTGSPEILTALQNPNS</sequence>
<dbReference type="InterPro" id="IPR000868">
    <property type="entry name" value="Isochorismatase-like_dom"/>
</dbReference>
<accession>A0ABR8A2Z9</accession>
<dbReference type="InterPro" id="IPR050272">
    <property type="entry name" value="Isochorismatase-like_hydrls"/>
</dbReference>
<dbReference type="SUPFAM" id="SSF52499">
    <property type="entry name" value="Isochorismatase-like hydrolases"/>
    <property type="match status" value="1"/>
</dbReference>
<dbReference type="InterPro" id="IPR036380">
    <property type="entry name" value="Isochorismatase-like_sf"/>
</dbReference>
<organism evidence="3 4">
    <name type="scientific">Calothrix parietina FACHB-288</name>
    <dbReference type="NCBI Taxonomy" id="2692896"/>
    <lineage>
        <taxon>Bacteria</taxon>
        <taxon>Bacillati</taxon>
        <taxon>Cyanobacteriota</taxon>
        <taxon>Cyanophyceae</taxon>
        <taxon>Nostocales</taxon>
        <taxon>Calotrichaceae</taxon>
        <taxon>Calothrix</taxon>
    </lineage>
</organism>
<protein>
    <submittedName>
        <fullName evidence="3">Cysteine hydrolase</fullName>
    </submittedName>
</protein>
<feature type="domain" description="Isochorismatase-like" evidence="2">
    <location>
        <begin position="51"/>
        <end position="247"/>
    </location>
</feature>
<dbReference type="EMBL" id="JACJQH010000002">
    <property type="protein sequence ID" value="MBD2194270.1"/>
    <property type="molecule type" value="Genomic_DNA"/>
</dbReference>
<dbReference type="PANTHER" id="PTHR43540">
    <property type="entry name" value="PEROXYUREIDOACRYLATE/UREIDOACRYLATE AMIDOHYDROLASE-RELATED"/>
    <property type="match status" value="1"/>
</dbReference>
<name>A0ABR8A2Z9_9CYAN</name>
<dbReference type="PANTHER" id="PTHR43540:SF9">
    <property type="entry name" value="FAMILY HYDROLASE, PUTATIVE (AFU_ORTHOLOGUE AFUA_2G08700)-RELATED"/>
    <property type="match status" value="1"/>
</dbReference>
<keyword evidence="1 3" id="KW-0378">Hydrolase</keyword>
<dbReference type="GO" id="GO:0016787">
    <property type="term" value="F:hydrolase activity"/>
    <property type="evidence" value="ECO:0007669"/>
    <property type="project" value="UniProtKB-KW"/>
</dbReference>
<evidence type="ECO:0000256" key="1">
    <source>
        <dbReference type="ARBA" id="ARBA00022801"/>
    </source>
</evidence>
<evidence type="ECO:0000313" key="3">
    <source>
        <dbReference type="EMBL" id="MBD2194270.1"/>
    </source>
</evidence>